<name>A0ACC2XPB1_9TREE</name>
<dbReference type="Proteomes" id="UP001243375">
    <property type="component" value="Unassembled WGS sequence"/>
</dbReference>
<gene>
    <name evidence="1" type="ORF">QFC22_000426</name>
</gene>
<organism evidence="1 2">
    <name type="scientific">Naganishia vaughanmartiniae</name>
    <dbReference type="NCBI Taxonomy" id="1424756"/>
    <lineage>
        <taxon>Eukaryota</taxon>
        <taxon>Fungi</taxon>
        <taxon>Dikarya</taxon>
        <taxon>Basidiomycota</taxon>
        <taxon>Agaricomycotina</taxon>
        <taxon>Tremellomycetes</taxon>
        <taxon>Filobasidiales</taxon>
        <taxon>Filobasidiaceae</taxon>
        <taxon>Naganishia</taxon>
    </lineage>
</organism>
<proteinExistence type="predicted"/>
<dbReference type="EMBL" id="JASBWU010000001">
    <property type="protein sequence ID" value="KAJ9125465.1"/>
    <property type="molecule type" value="Genomic_DNA"/>
</dbReference>
<protein>
    <submittedName>
        <fullName evidence="1">Uncharacterized protein</fullName>
    </submittedName>
</protein>
<comment type="caution">
    <text evidence="1">The sequence shown here is derived from an EMBL/GenBank/DDBJ whole genome shotgun (WGS) entry which is preliminary data.</text>
</comment>
<evidence type="ECO:0000313" key="2">
    <source>
        <dbReference type="Proteomes" id="UP001243375"/>
    </source>
</evidence>
<accession>A0ACC2XPB1</accession>
<evidence type="ECO:0000313" key="1">
    <source>
        <dbReference type="EMBL" id="KAJ9125465.1"/>
    </source>
</evidence>
<sequence length="269" mass="30505">MARSASKNPSKGGRTSKASKKISASTAQKRKALQPSRSTKSRSKGAREQSENSDEELDEEEEKESVQEMDEVEEEDEMVEQSQEALEQVETNFLETQQKDEMAELKARLEAKRMEKLKKSMTARVAQFDDIFEVVMGDVKKAENSAAAKDLRMKKQVYGNFIKQNMEFQNTSQLENVDDVLDQFKNTSKEVGLVCRKFVSKDIVVFEDTSVKTHEIIAARPKRFAQAARDFHTQVAEELSTIAEKTKNQLDAKKFMKAHFTALAKYSAA</sequence>
<keyword evidence="2" id="KW-1185">Reference proteome</keyword>
<reference evidence="1" key="1">
    <citation type="submission" date="2023-04" db="EMBL/GenBank/DDBJ databases">
        <title>Draft Genome sequencing of Naganishia species isolated from polar environments using Oxford Nanopore Technology.</title>
        <authorList>
            <person name="Leo P."/>
            <person name="Venkateswaran K."/>
        </authorList>
    </citation>
    <scope>NUCLEOTIDE SEQUENCE</scope>
    <source>
        <strain evidence="1">MNA-CCFEE 5425</strain>
    </source>
</reference>